<proteinExistence type="predicted"/>
<dbReference type="OrthoDB" id="2021138at2759"/>
<dbReference type="AlphaFoldDB" id="I7MAE6"/>
<dbReference type="GO" id="GO:0005829">
    <property type="term" value="C:cytosol"/>
    <property type="evidence" value="ECO:0007669"/>
    <property type="project" value="TreeGrafter"/>
</dbReference>
<dbReference type="InParanoid" id="I7MAE6"/>
<dbReference type="RefSeq" id="XP_001024679.2">
    <property type="nucleotide sequence ID" value="XM_001024679.2"/>
</dbReference>
<evidence type="ECO:0000256" key="2">
    <source>
        <dbReference type="SAM" id="MobiDB-lite"/>
    </source>
</evidence>
<feature type="domain" description="Cyclic nucleotide-binding" evidence="3">
    <location>
        <begin position="515"/>
        <end position="620"/>
    </location>
</feature>
<dbReference type="Gene3D" id="2.60.120.10">
    <property type="entry name" value="Jelly Rolls"/>
    <property type="match status" value="3"/>
</dbReference>
<dbReference type="InterPro" id="IPR018488">
    <property type="entry name" value="cNMP-bd_CS"/>
</dbReference>
<dbReference type="CDD" id="cd00038">
    <property type="entry name" value="CAP_ED"/>
    <property type="match status" value="1"/>
</dbReference>
<dbReference type="Proteomes" id="UP000009168">
    <property type="component" value="Unassembled WGS sequence"/>
</dbReference>
<feature type="compositionally biased region" description="Basic and acidic residues" evidence="2">
    <location>
        <begin position="309"/>
        <end position="323"/>
    </location>
</feature>
<dbReference type="EMBL" id="GG662448">
    <property type="protein sequence ID" value="EAS04434.2"/>
    <property type="molecule type" value="Genomic_DNA"/>
</dbReference>
<keyword evidence="5" id="KW-1185">Reference proteome</keyword>
<dbReference type="GeneID" id="7838870"/>
<protein>
    <submittedName>
        <fullName evidence="4">Cyclic nucleotide-binding domain protein</fullName>
    </submittedName>
</protein>
<feature type="coiled-coil region" evidence="1">
    <location>
        <begin position="1009"/>
        <end position="1040"/>
    </location>
</feature>
<dbReference type="GO" id="GO:0030552">
    <property type="term" value="F:cAMP binding"/>
    <property type="evidence" value="ECO:0007669"/>
    <property type="project" value="TreeGrafter"/>
</dbReference>
<dbReference type="GO" id="GO:0004862">
    <property type="term" value="F:cAMP-dependent protein kinase inhibitor activity"/>
    <property type="evidence" value="ECO:0007669"/>
    <property type="project" value="TreeGrafter"/>
</dbReference>
<dbReference type="eggNOG" id="KOG1113">
    <property type="taxonomic scope" value="Eukaryota"/>
</dbReference>
<organism evidence="4 5">
    <name type="scientific">Tetrahymena thermophila (strain SB210)</name>
    <dbReference type="NCBI Taxonomy" id="312017"/>
    <lineage>
        <taxon>Eukaryota</taxon>
        <taxon>Sar</taxon>
        <taxon>Alveolata</taxon>
        <taxon>Ciliophora</taxon>
        <taxon>Intramacronucleata</taxon>
        <taxon>Oligohymenophorea</taxon>
        <taxon>Hymenostomatida</taxon>
        <taxon>Tetrahymenina</taxon>
        <taxon>Tetrahymenidae</taxon>
        <taxon>Tetrahymena</taxon>
    </lineage>
</organism>
<keyword evidence="1" id="KW-0175">Coiled coil</keyword>
<evidence type="ECO:0000313" key="5">
    <source>
        <dbReference type="Proteomes" id="UP000009168"/>
    </source>
</evidence>
<evidence type="ECO:0000313" key="4">
    <source>
        <dbReference type="EMBL" id="EAS04434.2"/>
    </source>
</evidence>
<evidence type="ECO:0000259" key="3">
    <source>
        <dbReference type="PROSITE" id="PS50042"/>
    </source>
</evidence>
<feature type="region of interest" description="Disordered" evidence="2">
    <location>
        <begin position="1"/>
        <end position="53"/>
    </location>
</feature>
<feature type="region of interest" description="Disordered" evidence="2">
    <location>
        <begin position="205"/>
        <end position="248"/>
    </location>
</feature>
<reference evidence="5" key="1">
    <citation type="journal article" date="2006" name="PLoS Biol.">
        <title>Macronuclear genome sequence of the ciliate Tetrahymena thermophila, a model eukaryote.</title>
        <authorList>
            <person name="Eisen J.A."/>
            <person name="Coyne R.S."/>
            <person name="Wu M."/>
            <person name="Wu D."/>
            <person name="Thiagarajan M."/>
            <person name="Wortman J.R."/>
            <person name="Badger J.H."/>
            <person name="Ren Q."/>
            <person name="Amedeo P."/>
            <person name="Jones K.M."/>
            <person name="Tallon L.J."/>
            <person name="Delcher A.L."/>
            <person name="Salzberg S.L."/>
            <person name="Silva J.C."/>
            <person name="Haas B.J."/>
            <person name="Majoros W.H."/>
            <person name="Farzad M."/>
            <person name="Carlton J.M."/>
            <person name="Smith R.K. Jr."/>
            <person name="Garg J."/>
            <person name="Pearlman R.E."/>
            <person name="Karrer K.M."/>
            <person name="Sun L."/>
            <person name="Manning G."/>
            <person name="Elde N.C."/>
            <person name="Turkewitz A.P."/>
            <person name="Asai D.J."/>
            <person name="Wilkes D.E."/>
            <person name="Wang Y."/>
            <person name="Cai H."/>
            <person name="Collins K."/>
            <person name="Stewart B.A."/>
            <person name="Lee S.R."/>
            <person name="Wilamowska K."/>
            <person name="Weinberg Z."/>
            <person name="Ruzzo W.L."/>
            <person name="Wloga D."/>
            <person name="Gaertig J."/>
            <person name="Frankel J."/>
            <person name="Tsao C.-C."/>
            <person name="Gorovsky M.A."/>
            <person name="Keeling P.J."/>
            <person name="Waller R.F."/>
            <person name="Patron N.J."/>
            <person name="Cherry J.M."/>
            <person name="Stover N.A."/>
            <person name="Krieger C.J."/>
            <person name="del Toro C."/>
            <person name="Ryder H.F."/>
            <person name="Williamson S.C."/>
            <person name="Barbeau R.A."/>
            <person name="Hamilton E.P."/>
            <person name="Orias E."/>
        </authorList>
    </citation>
    <scope>NUCLEOTIDE SEQUENCE [LARGE SCALE GENOMIC DNA]</scope>
    <source>
        <strain evidence="5">SB210</strain>
    </source>
</reference>
<accession>I7MAE6</accession>
<feature type="compositionally biased region" description="Polar residues" evidence="2">
    <location>
        <begin position="40"/>
        <end position="53"/>
    </location>
</feature>
<evidence type="ECO:0000256" key="1">
    <source>
        <dbReference type="SAM" id="Coils"/>
    </source>
</evidence>
<dbReference type="InterPro" id="IPR014710">
    <property type="entry name" value="RmlC-like_jellyroll"/>
</dbReference>
<dbReference type="GO" id="GO:0005952">
    <property type="term" value="C:cAMP-dependent protein kinase complex"/>
    <property type="evidence" value="ECO:0007669"/>
    <property type="project" value="InterPro"/>
</dbReference>
<dbReference type="InterPro" id="IPR050503">
    <property type="entry name" value="cAMP-dep_PK_reg_su-like"/>
</dbReference>
<dbReference type="SUPFAM" id="SSF51206">
    <property type="entry name" value="cAMP-binding domain-like"/>
    <property type="match status" value="2"/>
</dbReference>
<dbReference type="PANTHER" id="PTHR11635">
    <property type="entry name" value="CAMP-DEPENDENT PROTEIN KINASE REGULATORY CHAIN"/>
    <property type="match status" value="1"/>
</dbReference>
<dbReference type="InterPro" id="IPR018490">
    <property type="entry name" value="cNMP-bd_dom_sf"/>
</dbReference>
<name>I7MAE6_TETTS</name>
<sequence length="1141" mass="131071">MMKSIASENAESDLDEVLSNSQIEQDTKQSKQKKREHAPSLSNHNTQSVDDQTGSLDSLKIIQESKRSSFLISNTRKLQILKQIHLMNPEELYEVCLQILQKSSAERNHFDLQILQKTFQSIEFFQKFEEQSGSNALLNLYKMLKLETYDIHDLVIQQGTRGDRFFIILQGSVGVFIKPATTNSQLPSNTQILNSQVTSLSKEANKTNNQFQQSPTQSHSTNNANLNFTQASRNAPSPFARQQSPVESVKNNTIHQTCISLNNQGVINRNRNDSNDNPLNNQSINIPTFSNITSDTVLQDNHGQSLHQQAERRAQSQLKKEGENNSGNKQQQPDQMSQLKNSNSNKTTVKRKKNIATDQSQRQKSEFSIPLNLQDEFNDDSIKIDNQKISQSKDQSRQDLTKQNSNIVQMPKPSFVFQDNQSQAFLSILKNKNEQERTIFPPHEQKYWINVNQLKAGQSFGELALLNDAPRMANVVCNSICHFAVLNKKDFKEAIASIESQKIKGYIQFLQQVPGFDKISRRALNMIIYSFDIKTFTFRDKIFKEKQKADHLYIVKDGEFCLQTSVDYQPPKDPARYNYEEFNRKYRPANQNKAIRKIQLAVLSKGELFGDYEVFSEIPRCMDAICNSQKGEVFCISIQNLINRCEILNERDLLVNLKQNSQAKHGIHEKMLKYFHGTSSSFQSILVNNQKLIADQRNTDCVNVSRSQSNSRQNIKTAKIVPNKLISVQNKSKNSNEQLPKEYLYEPLFITANQQNQPRGMSAPSSTRNRNLLKTTYNNLIDEQLSKQDSQQTETNRSSTNDANSYFQRFSDKVLEFSTIDKKSQLCSQNSKKIDCNDNDTTYNITQNSQERLQSRQVPKINMQYIKQNQTPKNYLNQSLNRPLSSERSNFNSSVRNKNNSFIQIQNQSVANSPRGKISCNENFRITDLSKSQLLKQNKRLSYSKNTSRIIDKSTENIVNVSQQIEESEINLTAKLKNIAATSVVRKQIQLSCSDNVNFEKDLKSEQMIKAKKQILSQLNNQAQKQLKQLYQSVDLQQNQVQNSSSIQNSFDNNKAIDQSFKPSLAFSKLQINQHIDYNETRKQVLRKMRKFKQINYLNELKKSKIDQDKINSEYSKINTIKSKGYVVINPHAFINFVNIS</sequence>
<feature type="domain" description="Cyclic nucleotide-binding" evidence="3">
    <location>
        <begin position="128"/>
        <end position="178"/>
    </location>
</feature>
<feature type="region of interest" description="Disordered" evidence="2">
    <location>
        <begin position="301"/>
        <end position="373"/>
    </location>
</feature>
<dbReference type="STRING" id="312017.I7MAE6"/>
<dbReference type="PANTHER" id="PTHR11635:SF152">
    <property type="entry name" value="CAMP-DEPENDENT PROTEIN KINASE TYPE I REGULATORY SUBUNIT-RELATED"/>
    <property type="match status" value="1"/>
</dbReference>
<dbReference type="PROSITE" id="PS00888">
    <property type="entry name" value="CNMP_BINDING_1"/>
    <property type="match status" value="1"/>
</dbReference>
<dbReference type="PROSITE" id="PS50042">
    <property type="entry name" value="CNMP_BINDING_3"/>
    <property type="match status" value="3"/>
</dbReference>
<gene>
    <name evidence="4" type="ORF">TTHERM_00616090</name>
</gene>
<feature type="domain" description="Cyclic nucleotide-binding" evidence="3">
    <location>
        <begin position="451"/>
        <end position="512"/>
    </location>
</feature>
<feature type="region of interest" description="Disordered" evidence="2">
    <location>
        <begin position="783"/>
        <end position="804"/>
    </location>
</feature>
<dbReference type="InterPro" id="IPR000595">
    <property type="entry name" value="cNMP-bd_dom"/>
</dbReference>
<dbReference type="Pfam" id="PF00027">
    <property type="entry name" value="cNMP_binding"/>
    <property type="match status" value="1"/>
</dbReference>
<dbReference type="KEGG" id="tet:TTHERM_00616090"/>
<feature type="compositionally biased region" description="Polar residues" evidence="2">
    <location>
        <begin position="324"/>
        <end position="347"/>
    </location>
</feature>
<dbReference type="GO" id="GO:0034236">
    <property type="term" value="F:protein kinase A catalytic subunit binding"/>
    <property type="evidence" value="ECO:0007669"/>
    <property type="project" value="TreeGrafter"/>
</dbReference>